<dbReference type="PROSITE" id="PS51406">
    <property type="entry name" value="FIBRINOGEN_C_2"/>
    <property type="match status" value="2"/>
</dbReference>
<keyword evidence="3" id="KW-0176">Collagen</keyword>
<dbReference type="Gene3D" id="2.10.25.10">
    <property type="entry name" value="Laminin"/>
    <property type="match status" value="1"/>
</dbReference>
<comment type="caution">
    <text evidence="9">The sequence shown here is derived from an EMBL/GenBank/DDBJ whole genome shotgun (WGS) entry which is preliminary data.</text>
</comment>
<evidence type="ECO:0000259" key="7">
    <source>
        <dbReference type="PROSITE" id="PS51406"/>
    </source>
</evidence>
<protein>
    <submittedName>
        <fullName evidence="9">Contactin-associated protein-like 2</fullName>
    </submittedName>
</protein>
<dbReference type="CDD" id="cd00054">
    <property type="entry name" value="EGF_CA"/>
    <property type="match status" value="1"/>
</dbReference>
<dbReference type="PANTHER" id="PTHR16146">
    <property type="entry name" value="INTELECTIN"/>
    <property type="match status" value="1"/>
</dbReference>
<dbReference type="Pfam" id="PF01410">
    <property type="entry name" value="COLFI"/>
    <property type="match status" value="2"/>
</dbReference>
<keyword evidence="2" id="KW-0964">Secreted</keyword>
<dbReference type="SUPFAM" id="SSF57196">
    <property type="entry name" value="EGF/Laminin"/>
    <property type="match status" value="1"/>
</dbReference>
<evidence type="ECO:0000259" key="6">
    <source>
        <dbReference type="PROSITE" id="PS50026"/>
    </source>
</evidence>
<keyword evidence="5" id="KW-0245">EGF-like domain</keyword>
<feature type="domain" description="Fibrinogen C-terminal" evidence="7">
    <location>
        <begin position="156"/>
        <end position="212"/>
    </location>
</feature>
<evidence type="ECO:0000256" key="3">
    <source>
        <dbReference type="ARBA" id="ARBA00023119"/>
    </source>
</evidence>
<dbReference type="GO" id="GO:0005201">
    <property type="term" value="F:extracellular matrix structural constituent"/>
    <property type="evidence" value="ECO:0007669"/>
    <property type="project" value="InterPro"/>
</dbReference>
<dbReference type="GO" id="GO:0005581">
    <property type="term" value="C:collagen trimer"/>
    <property type="evidence" value="ECO:0007669"/>
    <property type="project" value="UniProtKB-KW"/>
</dbReference>
<evidence type="ECO:0000256" key="4">
    <source>
        <dbReference type="ARBA" id="ARBA00023157"/>
    </source>
</evidence>
<evidence type="ECO:0000313" key="10">
    <source>
        <dbReference type="Proteomes" id="UP001249851"/>
    </source>
</evidence>
<name>A0AAD9QVL6_ACRCE</name>
<proteinExistence type="predicted"/>
<accession>A0AAD9QVL6</accession>
<dbReference type="GO" id="GO:0005615">
    <property type="term" value="C:extracellular space"/>
    <property type="evidence" value="ECO:0007669"/>
    <property type="project" value="TreeGrafter"/>
</dbReference>
<dbReference type="InterPro" id="IPR036056">
    <property type="entry name" value="Fibrinogen-like_C"/>
</dbReference>
<evidence type="ECO:0000259" key="8">
    <source>
        <dbReference type="PROSITE" id="PS51461"/>
    </source>
</evidence>
<keyword evidence="4 5" id="KW-1015">Disulfide bond</keyword>
<dbReference type="InterPro" id="IPR000742">
    <property type="entry name" value="EGF"/>
</dbReference>
<dbReference type="Gene3D" id="2.60.120.1000">
    <property type="match status" value="2"/>
</dbReference>
<dbReference type="GO" id="GO:0070492">
    <property type="term" value="F:oligosaccharide binding"/>
    <property type="evidence" value="ECO:0007669"/>
    <property type="project" value="TreeGrafter"/>
</dbReference>
<dbReference type="PROSITE" id="PS01186">
    <property type="entry name" value="EGF_2"/>
    <property type="match status" value="1"/>
</dbReference>
<gene>
    <name evidence="9" type="ORF">P5673_007212</name>
</gene>
<dbReference type="PROSITE" id="PS50026">
    <property type="entry name" value="EGF_3"/>
    <property type="match status" value="1"/>
</dbReference>
<reference evidence="9" key="2">
    <citation type="journal article" date="2023" name="Science">
        <title>Genomic signatures of disease resistance in endangered staghorn corals.</title>
        <authorList>
            <person name="Vollmer S.V."/>
            <person name="Selwyn J.D."/>
            <person name="Despard B.A."/>
            <person name="Roesel C.L."/>
        </authorList>
    </citation>
    <scope>NUCLEOTIDE SEQUENCE</scope>
    <source>
        <strain evidence="9">K2</strain>
    </source>
</reference>
<feature type="domain" description="Fibrinogen C-terminal" evidence="7">
    <location>
        <begin position="456"/>
        <end position="512"/>
    </location>
</feature>
<keyword evidence="10" id="KW-1185">Reference proteome</keyword>
<dbReference type="InterPro" id="IPR002181">
    <property type="entry name" value="Fibrinogen_a/b/g_C_dom"/>
</dbReference>
<feature type="disulfide bond" evidence="5">
    <location>
        <begin position="149"/>
        <end position="158"/>
    </location>
</feature>
<evidence type="ECO:0000256" key="5">
    <source>
        <dbReference type="PROSITE-ProRule" id="PRU00076"/>
    </source>
</evidence>
<evidence type="ECO:0000256" key="1">
    <source>
        <dbReference type="ARBA" id="ARBA00004613"/>
    </source>
</evidence>
<dbReference type="EMBL" id="JARQWQ010000012">
    <property type="protein sequence ID" value="KAK2568215.1"/>
    <property type="molecule type" value="Genomic_DNA"/>
</dbReference>
<organism evidence="9 10">
    <name type="scientific">Acropora cervicornis</name>
    <name type="common">Staghorn coral</name>
    <dbReference type="NCBI Taxonomy" id="6130"/>
    <lineage>
        <taxon>Eukaryota</taxon>
        <taxon>Metazoa</taxon>
        <taxon>Cnidaria</taxon>
        <taxon>Anthozoa</taxon>
        <taxon>Hexacorallia</taxon>
        <taxon>Scleractinia</taxon>
        <taxon>Astrocoeniina</taxon>
        <taxon>Acroporidae</taxon>
        <taxon>Acropora</taxon>
    </lineage>
</organism>
<dbReference type="InterPro" id="IPR000885">
    <property type="entry name" value="Fib_collagen_C"/>
</dbReference>
<dbReference type="Proteomes" id="UP001249851">
    <property type="component" value="Unassembled WGS sequence"/>
</dbReference>
<dbReference type="PROSITE" id="PS51461">
    <property type="entry name" value="NC1_FIB"/>
    <property type="match status" value="1"/>
</dbReference>
<reference evidence="9" key="1">
    <citation type="journal article" date="2023" name="G3 (Bethesda)">
        <title>Whole genome assembly and annotation of the endangered Caribbean coral Acropora cervicornis.</title>
        <authorList>
            <person name="Selwyn J.D."/>
            <person name="Vollmer S.V."/>
        </authorList>
    </citation>
    <scope>NUCLEOTIDE SEQUENCE</scope>
    <source>
        <strain evidence="9">K2</strain>
    </source>
</reference>
<comment type="subcellular location">
    <subcellularLocation>
        <location evidence="1">Secreted</location>
    </subcellularLocation>
</comment>
<feature type="domain" description="EGF-like" evidence="6">
    <location>
        <begin position="120"/>
        <end position="159"/>
    </location>
</feature>
<dbReference type="PANTHER" id="PTHR16146:SF53">
    <property type="entry name" value="APPLE DOMAIN-CONTAINING PROTEIN"/>
    <property type="match status" value="1"/>
</dbReference>
<feature type="disulfide bond" evidence="5">
    <location>
        <begin position="130"/>
        <end position="147"/>
    </location>
</feature>
<dbReference type="SUPFAM" id="SSF56496">
    <property type="entry name" value="Fibrinogen C-terminal domain-like"/>
    <property type="match status" value="2"/>
</dbReference>
<evidence type="ECO:0000256" key="2">
    <source>
        <dbReference type="ARBA" id="ARBA00022525"/>
    </source>
</evidence>
<comment type="caution">
    <text evidence="5">Lacks conserved residue(s) required for the propagation of feature annotation.</text>
</comment>
<sequence>MDKLEWIAKHVSLTSAGHLTVAVDAWMQSSLFRHQFGILSFGSFTQDANHQLVATKLKSFVLNGPIDCTFKCIEEVQCLSFNLAAHPDSEGLYQCDLLATDKFRATSEAFQGSVTFHHYSPWSTFQQHHCQNNRICIPDYELNSFRCVCEPGFAASHCERKGKSCSEIKYYSPHATSGSYVIDPDDEGSHKPFTVFCDMTDKNGVGVTVISHDSEARMHVKGHESSGSYVRNVHYIATGLTNIPQLALLTDASTHCEQFIKYECRGSLIFRDDTTWWVSRTAAKMTYWGGATPADHNKCACGVSSPNSCANPAFGCNCDKNDGTWREDSGLLTEKSHLPVIQLRFGDTGGSGEEGYHTLGKLNALFHHRFDTFSYGNFTQDAERQLAVTKLKSFVLDGPVNCVFRCIGEPQCLSFNLAAHPDSNGFYQCDLLATDKYRAAAKDFQGNGAFHHYSPWDNRQRRKSCSEIKHYSPQATSGSYVIDPDDEGSHKPFTVFCDMTDKNGVGVTIISHDSEARTRVKGYEESGSYVRNVHYIATGLTGLSQLAFLADVSTHCEQFIKYECSGTALFRYNSGWWVSRTGAKMTYWGGATPADHNKCACGVTSPNSCASTAYGCNCDKNDGTFREDSGLLKRKSHLPVIQLRFGDTGGNGEEGFHTLGKLKCYGMQ</sequence>
<feature type="domain" description="Fibrillar collagen NC1" evidence="8">
    <location>
        <begin position="133"/>
        <end position="365"/>
    </location>
</feature>
<dbReference type="NCBIfam" id="NF040941">
    <property type="entry name" value="GGGWT_bact"/>
    <property type="match status" value="2"/>
</dbReference>
<evidence type="ECO:0000313" key="9">
    <source>
        <dbReference type="EMBL" id="KAK2568215.1"/>
    </source>
</evidence>
<dbReference type="AlphaFoldDB" id="A0AAD9QVL6"/>